<keyword evidence="3 6" id="KW-0812">Transmembrane</keyword>
<keyword evidence="4 6" id="KW-1133">Transmembrane helix</keyword>
<name>A0ABZ0UKT6_9RICK</name>
<feature type="transmembrane region" description="Helical" evidence="6">
    <location>
        <begin position="55"/>
        <end position="77"/>
    </location>
</feature>
<feature type="transmembrane region" description="Helical" evidence="6">
    <location>
        <begin position="277"/>
        <end position="295"/>
    </location>
</feature>
<evidence type="ECO:0000256" key="6">
    <source>
        <dbReference type="SAM" id="Phobius"/>
    </source>
</evidence>
<gene>
    <name evidence="7" type="ORF">Bandiella_00870</name>
</gene>
<comment type="subcellular location">
    <subcellularLocation>
        <location evidence="1">Cell membrane</location>
        <topology evidence="1">Multi-pass membrane protein</topology>
    </subcellularLocation>
</comment>
<protein>
    <submittedName>
        <fullName evidence="7">ABC transporter permease</fullName>
    </submittedName>
</protein>
<accession>A0ABZ0UKT6</accession>
<dbReference type="InterPro" id="IPR005495">
    <property type="entry name" value="LptG/LptF_permease"/>
</dbReference>
<organism evidence="7 8">
    <name type="scientific">Candidatus Bandiella euplotis</name>
    <dbReference type="NCBI Taxonomy" id="1664265"/>
    <lineage>
        <taxon>Bacteria</taxon>
        <taxon>Pseudomonadati</taxon>
        <taxon>Pseudomonadota</taxon>
        <taxon>Alphaproteobacteria</taxon>
        <taxon>Rickettsiales</taxon>
        <taxon>Candidatus Midichloriaceae</taxon>
        <taxon>Candidatus Bandiella</taxon>
    </lineage>
</organism>
<proteinExistence type="predicted"/>
<evidence type="ECO:0000256" key="3">
    <source>
        <dbReference type="ARBA" id="ARBA00022692"/>
    </source>
</evidence>
<keyword evidence="8" id="KW-1185">Reference proteome</keyword>
<feature type="transmembrane region" description="Helical" evidence="6">
    <location>
        <begin position="335"/>
        <end position="355"/>
    </location>
</feature>
<reference evidence="7 8" key="1">
    <citation type="submission" date="2022-11" db="EMBL/GenBank/DDBJ databases">
        <title>Host association and intracellularity evolved multiple times independently in the Rickettsiales.</title>
        <authorList>
            <person name="Castelli M."/>
            <person name="Nardi T."/>
            <person name="Gammuto L."/>
            <person name="Bellinzona G."/>
            <person name="Sabaneyeva E."/>
            <person name="Potekhin A."/>
            <person name="Serra V."/>
            <person name="Petroni G."/>
            <person name="Sassera D."/>
        </authorList>
    </citation>
    <scope>NUCLEOTIDE SEQUENCE [LARGE SCALE GENOMIC DNA]</scope>
    <source>
        <strain evidence="7 8">NDG2</strain>
    </source>
</reference>
<evidence type="ECO:0000256" key="2">
    <source>
        <dbReference type="ARBA" id="ARBA00022475"/>
    </source>
</evidence>
<evidence type="ECO:0000313" key="7">
    <source>
        <dbReference type="EMBL" id="WPX96744.1"/>
    </source>
</evidence>
<evidence type="ECO:0000256" key="5">
    <source>
        <dbReference type="ARBA" id="ARBA00023136"/>
    </source>
</evidence>
<dbReference type="RefSeq" id="WP_323732468.1">
    <property type="nucleotide sequence ID" value="NZ_CP110820.1"/>
</dbReference>
<dbReference type="Pfam" id="PF03739">
    <property type="entry name" value="LptF_LptG"/>
    <property type="match status" value="1"/>
</dbReference>
<feature type="transmembrane region" description="Helical" evidence="6">
    <location>
        <begin position="12"/>
        <end position="35"/>
    </location>
</feature>
<evidence type="ECO:0000256" key="4">
    <source>
        <dbReference type="ARBA" id="ARBA00022989"/>
    </source>
</evidence>
<dbReference type="PANTHER" id="PTHR33529:SF6">
    <property type="entry name" value="YJGP_YJGQ FAMILY PERMEASE"/>
    <property type="match status" value="1"/>
</dbReference>
<keyword evidence="2" id="KW-1003">Cell membrane</keyword>
<evidence type="ECO:0000256" key="1">
    <source>
        <dbReference type="ARBA" id="ARBA00004651"/>
    </source>
</evidence>
<feature type="transmembrane region" description="Helical" evidence="6">
    <location>
        <begin position="98"/>
        <end position="122"/>
    </location>
</feature>
<keyword evidence="5 6" id="KW-0472">Membrane</keyword>
<dbReference type="PANTHER" id="PTHR33529">
    <property type="entry name" value="SLR0882 PROTEIN-RELATED"/>
    <property type="match status" value="1"/>
</dbReference>
<evidence type="ECO:0000313" key="8">
    <source>
        <dbReference type="Proteomes" id="UP001327219"/>
    </source>
</evidence>
<feature type="transmembrane region" description="Helical" evidence="6">
    <location>
        <begin position="307"/>
        <end position="329"/>
    </location>
</feature>
<dbReference type="Proteomes" id="UP001327219">
    <property type="component" value="Chromosome"/>
</dbReference>
<dbReference type="EMBL" id="CP110820">
    <property type="protein sequence ID" value="WPX96744.1"/>
    <property type="molecule type" value="Genomic_DNA"/>
</dbReference>
<sequence>MHFYERYICKSLLLPFLIITFSIVGIAWIIQSIRYLEIVLNNGAKIADFAKLTSYLIPLLLFIVLPISLFFTVYYTYRKLMHDREITALYSFGVSKIAIVRIFTIFSIFAMLLHYFVSIYLLPVSTNAFKKLRFTIDQNSIINLIQFNTFISKINGITIYIEKKDQDNLLQNIFIHSSQNPEKDITFVASSGKFYNTDSRLKLILNNGSKLELNHADKRYSLVKFDKYSMDSFGDTAVAQSISKQDPYALGIAELLFSNSFPVDETPKFRAQGHFRLLWPLTSISIVMSMLFFLTQHEQVRTQGMKPTIYAFTSLLVIIASALALYTLGHSNQKYYILMYLLNIIIPLIVAIRLYSSTKNRLLHG</sequence>